<evidence type="ECO:0000256" key="2">
    <source>
        <dbReference type="SAM" id="Phobius"/>
    </source>
</evidence>
<dbReference type="AlphaFoldDB" id="A0A4P6KUZ2"/>
<dbReference type="EMBL" id="CP035913">
    <property type="protein sequence ID" value="QBE61938.1"/>
    <property type="molecule type" value="Genomic_DNA"/>
</dbReference>
<gene>
    <name evidence="3" type="ORF">EWM63_02140</name>
</gene>
<evidence type="ECO:0008006" key="5">
    <source>
        <dbReference type="Google" id="ProtNLM"/>
    </source>
</evidence>
<feature type="transmembrane region" description="Helical" evidence="2">
    <location>
        <begin position="844"/>
        <end position="869"/>
    </location>
</feature>
<feature type="compositionally biased region" description="Basic and acidic residues" evidence="1">
    <location>
        <begin position="52"/>
        <end position="80"/>
    </location>
</feature>
<accession>A0A4P6KUZ2</accession>
<sequence>MTVQNTQQAPVAGAPHLSLARQVVAQHVKPANAEADKLLEDLKNNAGPDLPKPPRNEQKLVKDADNSDKVERILDKRADPSRPPTPGYNPMHTGPGMPMLPPNFGDADSSAEMLVDGLSGNQHDQMLKELNRPLAAAEYLKENWGKWNLGKHANVDELVKNPPGNLPQEAKDLLRYLKDHPSLKTAIDTANAKGAKPDGLISKDDVQAFVGQYKDQQEKAAKVFSQWQSSNKNAGGMATELARTAAILVANEALLHGADTNVPGDKNPLASLKGTKALSLEDFGIVSDAAQLFAREGMFAQIDRSGVNIATHDRDQLFNVDNLTKWLKSGAPRNDKEAVALFEKAATHTAIATMQGDTSKIKGDLFKTDSKGNITINKDKFSTADRAAAMIELQDARAKLTAGAQQGLYRFKDAEKYGINPNPDKLAGDLDERIAALAADEDMAKSMSTKLGNAYQAVAKANPLLKARIEHHYGHYVENGNGLKDAVNGKQTGPDGKSLSLGDGLGQFISQAGTLARMLGKGEPDLSAILNKSELKDVRKKIHDTYINEVVDGDRIAQIIKDDPKIDIEEAIARAGREAIAITAATDPRMVKMHKDLQNANFTENATKALVENTDMSDVAKQFTKADGSMDEAKLEEVLKNAEKVNDKLFKDAQGKSMAPDILRALRGAWDAGRNAAKVSDVLTKDTWQKVLQGVGSTNNNKLDPIYKNGVMHGVSALFGAFALTARAGAKKETTPKDIASYMGSALAVVGTGIESGSKYDATHDGVDRKKMLGKIEQAGKMLGGAGNIIAGVTGIISGVGQLGTNRPLGAVNITSGSLFATAGALSIVEGISALSNFAKVAQVAGGISGALGVASGVFTVGIAIWQLVEMAIKDNRIAKDSKTFWSQISPVLERYGADGGPVEESDKPKKDPDSDLDPYWVYYPT</sequence>
<dbReference type="OrthoDB" id="8416125at2"/>
<dbReference type="KEGG" id="plue:EWM63_02140"/>
<name>A0A4P6KUZ2_9BURK</name>
<evidence type="ECO:0000313" key="3">
    <source>
        <dbReference type="EMBL" id="QBE61938.1"/>
    </source>
</evidence>
<dbReference type="InterPro" id="IPR031613">
    <property type="entry name" value="HrpK"/>
</dbReference>
<keyword evidence="2" id="KW-0472">Membrane</keyword>
<keyword evidence="2" id="KW-1133">Transmembrane helix</keyword>
<protein>
    <recommendedName>
        <fullName evidence="5">Type III effector HrpK</fullName>
    </recommendedName>
</protein>
<reference evidence="3 4" key="1">
    <citation type="submission" date="2019-02" db="EMBL/GenBank/DDBJ databases">
        <title>Draft Genome Sequences of Six Type Strains of the Genus Massilia.</title>
        <authorList>
            <person name="Miess H."/>
            <person name="Frediansyhah A."/>
            <person name="Gross H."/>
        </authorList>
    </citation>
    <scope>NUCLEOTIDE SEQUENCE [LARGE SCALE GENOMIC DNA]</scope>
    <source>
        <strain evidence="3 4">DSM 17473</strain>
    </source>
</reference>
<proteinExistence type="predicted"/>
<dbReference type="RefSeq" id="WP_130185075.1">
    <property type="nucleotide sequence ID" value="NZ_CP035913.1"/>
</dbReference>
<keyword evidence="4" id="KW-1185">Reference proteome</keyword>
<feature type="region of interest" description="Disordered" evidence="1">
    <location>
        <begin position="896"/>
        <end position="918"/>
    </location>
</feature>
<evidence type="ECO:0000256" key="1">
    <source>
        <dbReference type="SAM" id="MobiDB-lite"/>
    </source>
</evidence>
<organism evidence="3 4">
    <name type="scientific">Pseudoduganella lutea</name>
    <dbReference type="NCBI Taxonomy" id="321985"/>
    <lineage>
        <taxon>Bacteria</taxon>
        <taxon>Pseudomonadati</taxon>
        <taxon>Pseudomonadota</taxon>
        <taxon>Betaproteobacteria</taxon>
        <taxon>Burkholderiales</taxon>
        <taxon>Oxalobacteraceae</taxon>
        <taxon>Telluria group</taxon>
        <taxon>Pseudoduganella</taxon>
    </lineage>
</organism>
<feature type="region of interest" description="Disordered" evidence="1">
    <location>
        <begin position="35"/>
        <end position="88"/>
    </location>
</feature>
<dbReference type="Pfam" id="PF16937">
    <property type="entry name" value="T3SS_HrpK1"/>
    <property type="match status" value="1"/>
</dbReference>
<keyword evidence="2" id="KW-0812">Transmembrane</keyword>
<feature type="compositionally biased region" description="Basic and acidic residues" evidence="1">
    <location>
        <begin position="905"/>
        <end position="914"/>
    </location>
</feature>
<dbReference type="Proteomes" id="UP000290637">
    <property type="component" value="Chromosome"/>
</dbReference>
<evidence type="ECO:0000313" key="4">
    <source>
        <dbReference type="Proteomes" id="UP000290637"/>
    </source>
</evidence>